<gene>
    <name evidence="5" type="primary">truB</name>
    <name evidence="9" type="ORF">TAO_1282</name>
</gene>
<comment type="similarity">
    <text evidence="2 5">Belongs to the pseudouridine synthase TruB family. Type 1 subfamily.</text>
</comment>
<evidence type="ECO:0000256" key="3">
    <source>
        <dbReference type="ARBA" id="ARBA00022694"/>
    </source>
</evidence>
<dbReference type="HAMAP" id="MF_01080">
    <property type="entry name" value="TruB_bact"/>
    <property type="match status" value="1"/>
</dbReference>
<dbReference type="Proteomes" id="UP000243679">
    <property type="component" value="Chromosome"/>
</dbReference>
<dbReference type="InterPro" id="IPR032819">
    <property type="entry name" value="TruB_C"/>
</dbReference>
<dbReference type="InterPro" id="IPR014780">
    <property type="entry name" value="tRNA_psdUridine_synth_TruB"/>
</dbReference>
<dbReference type="Pfam" id="PF16198">
    <property type="entry name" value="TruB_C_2"/>
    <property type="match status" value="1"/>
</dbReference>
<dbReference type="Gene3D" id="3.30.2350.10">
    <property type="entry name" value="Pseudouridine synthase"/>
    <property type="match status" value="1"/>
</dbReference>
<feature type="active site" description="Nucleophile" evidence="5">
    <location>
        <position position="48"/>
    </location>
</feature>
<dbReference type="EC" id="5.4.99.25" evidence="5"/>
<evidence type="ECO:0000259" key="8">
    <source>
        <dbReference type="Pfam" id="PF16198"/>
    </source>
</evidence>
<dbReference type="CDD" id="cd02573">
    <property type="entry name" value="PseudoU_synth_EcTruB"/>
    <property type="match status" value="1"/>
</dbReference>
<dbReference type="Pfam" id="PF01509">
    <property type="entry name" value="TruB_N"/>
    <property type="match status" value="1"/>
</dbReference>
<comment type="function">
    <text evidence="5">Responsible for synthesis of pseudouridine from uracil-55 in the psi GC loop of transfer RNAs.</text>
</comment>
<keyword evidence="10" id="KW-1185">Reference proteome</keyword>
<dbReference type="RefSeq" id="WP_096527169.1">
    <property type="nucleotide sequence ID" value="NZ_AP014836.1"/>
</dbReference>
<evidence type="ECO:0000259" key="6">
    <source>
        <dbReference type="Pfam" id="PF01509"/>
    </source>
</evidence>
<feature type="domain" description="tRNA pseudouridine synthase II TruB subfamily 1 C-terminal" evidence="7">
    <location>
        <begin position="246"/>
        <end position="302"/>
    </location>
</feature>
<evidence type="ECO:0000313" key="10">
    <source>
        <dbReference type="Proteomes" id="UP000243679"/>
    </source>
</evidence>
<proteinExistence type="inferred from homology"/>
<organism evidence="9 10">
    <name type="scientific">Candidatus Nitrosoglobus terrae</name>
    <dbReference type="NCBI Taxonomy" id="1630141"/>
    <lineage>
        <taxon>Bacteria</taxon>
        <taxon>Pseudomonadati</taxon>
        <taxon>Pseudomonadota</taxon>
        <taxon>Gammaproteobacteria</taxon>
        <taxon>Chromatiales</taxon>
        <taxon>Chromatiaceae</taxon>
        <taxon>Candidatus Nitrosoglobus</taxon>
    </lineage>
</organism>
<keyword evidence="4 5" id="KW-0413">Isomerase</keyword>
<evidence type="ECO:0000256" key="1">
    <source>
        <dbReference type="ARBA" id="ARBA00000385"/>
    </source>
</evidence>
<dbReference type="OrthoDB" id="9802309at2"/>
<feature type="domain" description="Pseudouridine synthase II N-terminal" evidence="6">
    <location>
        <begin position="33"/>
        <end position="181"/>
    </location>
</feature>
<feature type="domain" description="tRNA pseudouridylate synthase B C-terminal" evidence="8">
    <location>
        <begin position="182"/>
        <end position="242"/>
    </location>
</feature>
<dbReference type="InterPro" id="IPR036974">
    <property type="entry name" value="PUA_sf"/>
</dbReference>
<dbReference type="PANTHER" id="PTHR13767:SF2">
    <property type="entry name" value="PSEUDOURIDYLATE SYNTHASE TRUB1"/>
    <property type="match status" value="1"/>
</dbReference>
<sequence length="304" mass="33662">MKQCQPKGQNIHGVILLDKPAGISSNSALQQVKQIYQACKAGHTGSLDPIATGLLPICFGEATKISGFLLEADKRYQVTCRLGITTTTGDVSGEVVKVSAIKALKADEIVKTLASFSGSQKQIPPMYSALKYQGRRLYELARQGIEIEREPRQVIIYNIKFIDLMNDKLEFEVFCSKGTYIRVLVEDIGWALGCGAHVTALRRTQSGCFDSSEMVSLKRLKELAKAGIEQLNTLLLPLERALGDWPAIDLIADLAHYLRQGRPVRVSQTPDKGWVRLIERDKGFFGIGQVTEDGRIAPRRLIFT</sequence>
<dbReference type="KEGG" id="ntt:TAO_1282"/>
<dbReference type="GO" id="GO:0160148">
    <property type="term" value="F:tRNA pseudouridine(55) synthase activity"/>
    <property type="evidence" value="ECO:0007669"/>
    <property type="project" value="UniProtKB-EC"/>
</dbReference>
<dbReference type="CDD" id="cd21152">
    <property type="entry name" value="PUA_TruB_bacterial"/>
    <property type="match status" value="1"/>
</dbReference>
<dbReference type="AlphaFoldDB" id="A0A1Q2SNF6"/>
<evidence type="ECO:0000256" key="4">
    <source>
        <dbReference type="ARBA" id="ARBA00023235"/>
    </source>
</evidence>
<dbReference type="GO" id="GO:0031119">
    <property type="term" value="P:tRNA pseudouridine synthesis"/>
    <property type="evidence" value="ECO:0007669"/>
    <property type="project" value="UniProtKB-UniRule"/>
</dbReference>
<dbReference type="FunFam" id="2.30.130.10:FF:000012">
    <property type="entry name" value="tRNA pseudouridine synthase B"/>
    <property type="match status" value="1"/>
</dbReference>
<keyword evidence="3 5" id="KW-0819">tRNA processing</keyword>
<evidence type="ECO:0000313" key="9">
    <source>
        <dbReference type="EMBL" id="BAW80652.1"/>
    </source>
</evidence>
<dbReference type="NCBIfam" id="TIGR00431">
    <property type="entry name" value="TruB"/>
    <property type="match status" value="1"/>
</dbReference>
<dbReference type="PANTHER" id="PTHR13767">
    <property type="entry name" value="TRNA-PSEUDOURIDINE SYNTHASE"/>
    <property type="match status" value="1"/>
</dbReference>
<dbReference type="InterPro" id="IPR002501">
    <property type="entry name" value="PsdUridine_synth_N"/>
</dbReference>
<comment type="catalytic activity">
    <reaction evidence="1 5">
        <text>uridine(55) in tRNA = pseudouridine(55) in tRNA</text>
        <dbReference type="Rhea" id="RHEA:42532"/>
        <dbReference type="Rhea" id="RHEA-COMP:10101"/>
        <dbReference type="Rhea" id="RHEA-COMP:10102"/>
        <dbReference type="ChEBI" id="CHEBI:65314"/>
        <dbReference type="ChEBI" id="CHEBI:65315"/>
        <dbReference type="EC" id="5.4.99.25"/>
    </reaction>
</comment>
<evidence type="ECO:0000259" key="7">
    <source>
        <dbReference type="Pfam" id="PF09157"/>
    </source>
</evidence>
<dbReference type="GO" id="GO:1990481">
    <property type="term" value="P:mRNA pseudouridine synthesis"/>
    <property type="evidence" value="ECO:0007669"/>
    <property type="project" value="TreeGrafter"/>
</dbReference>
<dbReference type="SUPFAM" id="SSF55120">
    <property type="entry name" value="Pseudouridine synthase"/>
    <property type="match status" value="1"/>
</dbReference>
<dbReference type="InterPro" id="IPR015947">
    <property type="entry name" value="PUA-like_sf"/>
</dbReference>
<dbReference type="Pfam" id="PF09157">
    <property type="entry name" value="TruB-C_2"/>
    <property type="match status" value="1"/>
</dbReference>
<evidence type="ECO:0000256" key="2">
    <source>
        <dbReference type="ARBA" id="ARBA00005642"/>
    </source>
</evidence>
<dbReference type="Gene3D" id="2.30.130.10">
    <property type="entry name" value="PUA domain"/>
    <property type="match status" value="1"/>
</dbReference>
<reference evidence="9 10" key="1">
    <citation type="journal article" date="2017" name="ISME J.">
        <title>An acid-tolerant ammonia-oxidizing ?-proteobacterium from soil.</title>
        <authorList>
            <person name="Hayatsu M."/>
            <person name="Tago K."/>
            <person name="Uchiyama I."/>
            <person name="Toyoda A."/>
            <person name="Wang Y."/>
            <person name="Shimomura Y."/>
            <person name="Okubo T."/>
            <person name="Kurisu F."/>
            <person name="Hirono Y."/>
            <person name="Nonaka K."/>
            <person name="Akiyama H."/>
            <person name="Itoh T."/>
            <person name="Takami H."/>
        </authorList>
    </citation>
    <scope>NUCLEOTIDE SEQUENCE [LARGE SCALE GENOMIC DNA]</scope>
    <source>
        <strain evidence="9 10">TAO100</strain>
    </source>
</reference>
<name>A0A1Q2SNF6_9GAMM</name>
<dbReference type="EMBL" id="AP014836">
    <property type="protein sequence ID" value="BAW80652.1"/>
    <property type="molecule type" value="Genomic_DNA"/>
</dbReference>
<evidence type="ECO:0000256" key="5">
    <source>
        <dbReference type="HAMAP-Rule" id="MF_01080"/>
    </source>
</evidence>
<protein>
    <recommendedName>
        <fullName evidence="5">tRNA pseudouridine synthase B</fullName>
        <ecNumber evidence="5">5.4.99.25</ecNumber>
    </recommendedName>
    <alternativeName>
        <fullName evidence="5">tRNA pseudouridine(55) synthase</fullName>
        <shortName evidence="5">Psi55 synthase</shortName>
    </alternativeName>
    <alternativeName>
        <fullName evidence="5">tRNA pseudouridylate synthase</fullName>
    </alternativeName>
    <alternativeName>
        <fullName evidence="5">tRNA-uridine isomerase</fullName>
    </alternativeName>
</protein>
<dbReference type="InterPro" id="IPR020103">
    <property type="entry name" value="PsdUridine_synth_cat_dom_sf"/>
</dbReference>
<accession>A0A1Q2SNF6</accession>
<dbReference type="SUPFAM" id="SSF88697">
    <property type="entry name" value="PUA domain-like"/>
    <property type="match status" value="1"/>
</dbReference>
<dbReference type="GO" id="GO:0003723">
    <property type="term" value="F:RNA binding"/>
    <property type="evidence" value="ECO:0007669"/>
    <property type="project" value="InterPro"/>
</dbReference>
<dbReference type="InterPro" id="IPR015240">
    <property type="entry name" value="tRNA_sdUridine_synth_fam1_C"/>
</dbReference>